<dbReference type="GO" id="GO:0003824">
    <property type="term" value="F:catalytic activity"/>
    <property type="evidence" value="ECO:0007669"/>
    <property type="project" value="UniProtKB-ARBA"/>
</dbReference>
<sequence>MTSTAPRFRVLGPLEVAGEGGPRPVHGERQRTLLAALLAARGATVSADTLVDHLWGDAPPDKPAGALYSQVSRLRRALGDVLADDAELVTGARGYALAVPPDDVDALRFERLVAAARSATGDEAAALYDEALALWRGPAYDGFADLHPASLEGIRLDELRLAAVEERARMLLALGRAESVIPEMEGFVQAHPLREEARAVLMRALYAHGRHTAALQLYQDYRERLAEELGLEPSAALRRLQGEILSHAVEPPATPRPPTRPVEGATGRVAGTLDTLQVRYLRHAGSRIAHATVGDGSPLVVVPAWVTSLDVIASGRDPRSSLLERLAGGTRLTLYDRLGAGLSRSEEVDFSLAASVAELEAVVEHTGPAALLAVSQSGPAAVSLAARRPDLVTRLILVGTFANAHEVFRDARVNQAIVDLARGHWGMGARLLADLYRPGASTDAGRHLARVLRDSADGEVAAGYLEEMYRTDVSGLLPAVTAPALVMHYRGDRVIPYRGAQQLARGLPDARLVPLEGPFHLPDAADLARIVEAITDFLGPPPASGRTAAPRPGRSSR</sequence>
<dbReference type="SMART" id="SM01043">
    <property type="entry name" value="BTAD"/>
    <property type="match status" value="1"/>
</dbReference>
<dbReference type="InterPro" id="IPR029058">
    <property type="entry name" value="AB_hydrolase_fold"/>
</dbReference>
<keyword evidence="3 5" id="KW-0238">DNA-binding</keyword>
<dbReference type="PANTHER" id="PTHR35807:SF1">
    <property type="entry name" value="TRANSCRIPTIONAL REGULATOR REDD"/>
    <property type="match status" value="1"/>
</dbReference>
<evidence type="ECO:0000313" key="9">
    <source>
        <dbReference type="Proteomes" id="UP000245639"/>
    </source>
</evidence>
<feature type="DNA-binding region" description="OmpR/PhoB-type" evidence="5">
    <location>
        <begin position="1"/>
        <end position="99"/>
    </location>
</feature>
<evidence type="ECO:0000256" key="1">
    <source>
        <dbReference type="ARBA" id="ARBA00005820"/>
    </source>
</evidence>
<comment type="caution">
    <text evidence="8">The sequence shown here is derived from an EMBL/GenBank/DDBJ whole genome shotgun (WGS) entry which is preliminary data.</text>
</comment>
<evidence type="ECO:0000256" key="6">
    <source>
        <dbReference type="SAM" id="MobiDB-lite"/>
    </source>
</evidence>
<dbReference type="Gene3D" id="3.40.50.1820">
    <property type="entry name" value="alpha/beta hydrolase"/>
    <property type="match status" value="1"/>
</dbReference>
<dbReference type="SUPFAM" id="SSF48452">
    <property type="entry name" value="TPR-like"/>
    <property type="match status" value="1"/>
</dbReference>
<dbReference type="InterPro" id="IPR011990">
    <property type="entry name" value="TPR-like_helical_dom_sf"/>
</dbReference>
<accession>A0A2U1FHP0</accession>
<dbReference type="Pfam" id="PF00486">
    <property type="entry name" value="Trans_reg_C"/>
    <property type="match status" value="1"/>
</dbReference>
<dbReference type="CDD" id="cd15831">
    <property type="entry name" value="BTAD"/>
    <property type="match status" value="1"/>
</dbReference>
<dbReference type="RefSeq" id="WP_165825588.1">
    <property type="nucleotide sequence ID" value="NZ_QEKW01000003.1"/>
</dbReference>
<dbReference type="AlphaFoldDB" id="A0A2U1FHP0"/>
<evidence type="ECO:0000256" key="3">
    <source>
        <dbReference type="ARBA" id="ARBA00023125"/>
    </source>
</evidence>
<evidence type="ECO:0000313" key="8">
    <source>
        <dbReference type="EMBL" id="PVZ11686.1"/>
    </source>
</evidence>
<feature type="region of interest" description="Disordered" evidence="6">
    <location>
        <begin position="246"/>
        <end position="266"/>
    </location>
</feature>
<name>A0A2U1FHP0_9PSEU</name>
<evidence type="ECO:0000259" key="7">
    <source>
        <dbReference type="PROSITE" id="PS51755"/>
    </source>
</evidence>
<keyword evidence="9" id="KW-1185">Reference proteome</keyword>
<dbReference type="GO" id="GO:0003677">
    <property type="term" value="F:DNA binding"/>
    <property type="evidence" value="ECO:0007669"/>
    <property type="project" value="UniProtKB-UniRule"/>
</dbReference>
<dbReference type="SUPFAM" id="SSF46894">
    <property type="entry name" value="C-terminal effector domain of the bipartite response regulators"/>
    <property type="match status" value="1"/>
</dbReference>
<keyword evidence="4" id="KW-0804">Transcription</keyword>
<evidence type="ECO:0000256" key="2">
    <source>
        <dbReference type="ARBA" id="ARBA00023015"/>
    </source>
</evidence>
<dbReference type="SMART" id="SM00862">
    <property type="entry name" value="Trans_reg_C"/>
    <property type="match status" value="1"/>
</dbReference>
<feature type="domain" description="OmpR/PhoB-type" evidence="7">
    <location>
        <begin position="1"/>
        <end position="99"/>
    </location>
</feature>
<comment type="similarity">
    <text evidence="1">Belongs to the AfsR/DnrI/RedD regulatory family.</text>
</comment>
<dbReference type="Pfam" id="PF00561">
    <property type="entry name" value="Abhydrolase_1"/>
    <property type="match status" value="1"/>
</dbReference>
<dbReference type="Gene3D" id="1.25.40.10">
    <property type="entry name" value="Tetratricopeptide repeat domain"/>
    <property type="match status" value="1"/>
</dbReference>
<dbReference type="InterPro" id="IPR016032">
    <property type="entry name" value="Sig_transdc_resp-reg_C-effctor"/>
</dbReference>
<keyword evidence="2" id="KW-0805">Transcription regulation</keyword>
<dbReference type="InterPro" id="IPR005158">
    <property type="entry name" value="BTAD"/>
</dbReference>
<dbReference type="PANTHER" id="PTHR35807">
    <property type="entry name" value="TRANSCRIPTIONAL REGULATOR REDD-RELATED"/>
    <property type="match status" value="1"/>
</dbReference>
<dbReference type="PROSITE" id="PS51755">
    <property type="entry name" value="OMPR_PHOB"/>
    <property type="match status" value="1"/>
</dbReference>
<evidence type="ECO:0000256" key="4">
    <source>
        <dbReference type="ARBA" id="ARBA00023163"/>
    </source>
</evidence>
<dbReference type="InterPro" id="IPR036388">
    <property type="entry name" value="WH-like_DNA-bd_sf"/>
</dbReference>
<dbReference type="Gene3D" id="1.10.10.10">
    <property type="entry name" value="Winged helix-like DNA-binding domain superfamily/Winged helix DNA-binding domain"/>
    <property type="match status" value="1"/>
</dbReference>
<dbReference type="InterPro" id="IPR051677">
    <property type="entry name" value="AfsR-DnrI-RedD_regulator"/>
</dbReference>
<evidence type="ECO:0000256" key="5">
    <source>
        <dbReference type="PROSITE-ProRule" id="PRU01091"/>
    </source>
</evidence>
<gene>
    <name evidence="8" type="ORF">C8D89_10316</name>
</gene>
<reference evidence="8 9" key="1">
    <citation type="submission" date="2018-04" db="EMBL/GenBank/DDBJ databases">
        <title>Genomic Encyclopedia of Type Strains, Phase IV (KMG-IV): sequencing the most valuable type-strain genomes for metagenomic binning, comparative biology and taxonomic classification.</title>
        <authorList>
            <person name="Goeker M."/>
        </authorList>
    </citation>
    <scope>NUCLEOTIDE SEQUENCE [LARGE SCALE GENOMIC DNA]</scope>
    <source>
        <strain evidence="8 9">DSM 45771</strain>
    </source>
</reference>
<dbReference type="GO" id="GO:0000160">
    <property type="term" value="P:phosphorelay signal transduction system"/>
    <property type="evidence" value="ECO:0007669"/>
    <property type="project" value="InterPro"/>
</dbReference>
<organism evidence="8 9">
    <name type="scientific">Actinomycetospora cinnamomea</name>
    <dbReference type="NCBI Taxonomy" id="663609"/>
    <lineage>
        <taxon>Bacteria</taxon>
        <taxon>Bacillati</taxon>
        <taxon>Actinomycetota</taxon>
        <taxon>Actinomycetes</taxon>
        <taxon>Pseudonocardiales</taxon>
        <taxon>Pseudonocardiaceae</taxon>
        <taxon>Actinomycetospora</taxon>
    </lineage>
</organism>
<dbReference type="InterPro" id="IPR000073">
    <property type="entry name" value="AB_hydrolase_1"/>
</dbReference>
<dbReference type="Proteomes" id="UP000245639">
    <property type="component" value="Unassembled WGS sequence"/>
</dbReference>
<dbReference type="EMBL" id="QEKW01000003">
    <property type="protein sequence ID" value="PVZ11686.1"/>
    <property type="molecule type" value="Genomic_DNA"/>
</dbReference>
<dbReference type="InterPro" id="IPR001867">
    <property type="entry name" value="OmpR/PhoB-type_DNA-bd"/>
</dbReference>
<dbReference type="Pfam" id="PF03704">
    <property type="entry name" value="BTAD"/>
    <property type="match status" value="1"/>
</dbReference>
<proteinExistence type="inferred from homology"/>
<dbReference type="SUPFAM" id="SSF53474">
    <property type="entry name" value="alpha/beta-Hydrolases"/>
    <property type="match status" value="1"/>
</dbReference>
<dbReference type="GO" id="GO:0006355">
    <property type="term" value="P:regulation of DNA-templated transcription"/>
    <property type="evidence" value="ECO:0007669"/>
    <property type="project" value="InterPro"/>
</dbReference>
<protein>
    <submittedName>
        <fullName evidence="8">DNA-binding SARP family transcriptional activator</fullName>
    </submittedName>
</protein>